<evidence type="ECO:0000256" key="1">
    <source>
        <dbReference type="ARBA" id="ARBA00001971"/>
    </source>
</evidence>
<protein>
    <submittedName>
        <fullName evidence="7">Pisatin demethylase</fullName>
    </submittedName>
</protein>
<dbReference type="PANTHER" id="PTHR24305:SF190">
    <property type="entry name" value="P450, PUTATIVE (EUROFUNG)-RELATED"/>
    <property type="match status" value="1"/>
</dbReference>
<comment type="similarity">
    <text evidence="5">Belongs to the cytochrome P450 family.</text>
</comment>
<evidence type="ECO:0000313" key="8">
    <source>
        <dbReference type="Proteomes" id="UP000443090"/>
    </source>
</evidence>
<keyword evidence="5" id="KW-0560">Oxidoreductase</keyword>
<dbReference type="InterPro" id="IPR017972">
    <property type="entry name" value="Cyt_P450_CS"/>
</dbReference>
<dbReference type="GO" id="GO:0008168">
    <property type="term" value="F:methyltransferase activity"/>
    <property type="evidence" value="ECO:0007669"/>
    <property type="project" value="UniProtKB-KW"/>
</dbReference>
<dbReference type="GO" id="GO:0032259">
    <property type="term" value="P:methylation"/>
    <property type="evidence" value="ECO:0007669"/>
    <property type="project" value="UniProtKB-KW"/>
</dbReference>
<dbReference type="PANTHER" id="PTHR24305">
    <property type="entry name" value="CYTOCHROME P450"/>
    <property type="match status" value="1"/>
</dbReference>
<proteinExistence type="inferred from homology"/>
<dbReference type="GO" id="GO:0016705">
    <property type="term" value="F:oxidoreductase activity, acting on paired donors, with incorporation or reduction of molecular oxygen"/>
    <property type="evidence" value="ECO:0007669"/>
    <property type="project" value="InterPro"/>
</dbReference>
<keyword evidence="6" id="KW-1133">Transmembrane helix</keyword>
<keyword evidence="7" id="KW-0808">Transferase</keyword>
<keyword evidence="6" id="KW-0472">Membrane</keyword>
<evidence type="ECO:0000256" key="6">
    <source>
        <dbReference type="SAM" id="Phobius"/>
    </source>
</evidence>
<dbReference type="PROSITE" id="PS00086">
    <property type="entry name" value="CYTOCHROME_P450"/>
    <property type="match status" value="1"/>
</dbReference>
<gene>
    <name evidence="7" type="primary">PDA6-1</name>
    <name evidence="7" type="ORF">LOCC1_G002280</name>
</gene>
<keyword evidence="8" id="KW-1185">Reference proteome</keyword>
<dbReference type="InterPro" id="IPR001128">
    <property type="entry name" value="Cyt_P450"/>
</dbReference>
<organism evidence="7 8">
    <name type="scientific">Lachnellula occidentalis</name>
    <dbReference type="NCBI Taxonomy" id="215460"/>
    <lineage>
        <taxon>Eukaryota</taxon>
        <taxon>Fungi</taxon>
        <taxon>Dikarya</taxon>
        <taxon>Ascomycota</taxon>
        <taxon>Pezizomycotina</taxon>
        <taxon>Leotiomycetes</taxon>
        <taxon>Helotiales</taxon>
        <taxon>Lachnaceae</taxon>
        <taxon>Lachnellula</taxon>
    </lineage>
</organism>
<dbReference type="InterPro" id="IPR036396">
    <property type="entry name" value="Cyt_P450_sf"/>
</dbReference>
<keyword evidence="7" id="KW-0489">Methyltransferase</keyword>
<keyword evidence="3 4" id="KW-0408">Iron</keyword>
<dbReference type="FunFam" id="1.10.630.10:FF:000050">
    <property type="entry name" value="Cytochrome P450 monooxygenase"/>
    <property type="match status" value="1"/>
</dbReference>
<comment type="caution">
    <text evidence="7">The sequence shown here is derived from an EMBL/GenBank/DDBJ whole genome shotgun (WGS) entry which is preliminary data.</text>
</comment>
<keyword evidence="6" id="KW-0812">Transmembrane</keyword>
<dbReference type="PRINTS" id="PR00385">
    <property type="entry name" value="P450"/>
</dbReference>
<dbReference type="GO" id="GO:0005506">
    <property type="term" value="F:iron ion binding"/>
    <property type="evidence" value="ECO:0007669"/>
    <property type="project" value="InterPro"/>
</dbReference>
<dbReference type="GO" id="GO:0020037">
    <property type="term" value="F:heme binding"/>
    <property type="evidence" value="ECO:0007669"/>
    <property type="project" value="InterPro"/>
</dbReference>
<dbReference type="InterPro" id="IPR002401">
    <property type="entry name" value="Cyt_P450_E_grp-I"/>
</dbReference>
<evidence type="ECO:0000256" key="4">
    <source>
        <dbReference type="PIRSR" id="PIRSR602401-1"/>
    </source>
</evidence>
<evidence type="ECO:0000313" key="7">
    <source>
        <dbReference type="EMBL" id="TVY44750.1"/>
    </source>
</evidence>
<evidence type="ECO:0000256" key="3">
    <source>
        <dbReference type="ARBA" id="ARBA00023004"/>
    </source>
</evidence>
<feature type="binding site" description="axial binding residue" evidence="4">
    <location>
        <position position="448"/>
    </location>
    <ligand>
        <name>heme</name>
        <dbReference type="ChEBI" id="CHEBI:30413"/>
    </ligand>
    <ligandPart>
        <name>Fe</name>
        <dbReference type="ChEBI" id="CHEBI:18248"/>
    </ligandPart>
</feature>
<accession>A0A8H8S196</accession>
<keyword evidence="5" id="KW-0503">Monooxygenase</keyword>
<dbReference type="AlphaFoldDB" id="A0A8H8S196"/>
<dbReference type="SUPFAM" id="SSF48264">
    <property type="entry name" value="Cytochrome P450"/>
    <property type="match status" value="1"/>
</dbReference>
<dbReference type="Proteomes" id="UP000443090">
    <property type="component" value="Unassembled WGS sequence"/>
</dbReference>
<dbReference type="EMBL" id="QGMI01000221">
    <property type="protein sequence ID" value="TVY44750.1"/>
    <property type="molecule type" value="Genomic_DNA"/>
</dbReference>
<dbReference type="Gene3D" id="1.10.630.10">
    <property type="entry name" value="Cytochrome P450"/>
    <property type="match status" value="1"/>
</dbReference>
<dbReference type="Pfam" id="PF00067">
    <property type="entry name" value="p450"/>
    <property type="match status" value="1"/>
</dbReference>
<dbReference type="OrthoDB" id="3934656at2759"/>
<evidence type="ECO:0000256" key="5">
    <source>
        <dbReference type="RuleBase" id="RU000461"/>
    </source>
</evidence>
<keyword evidence="2 4" id="KW-0479">Metal-binding</keyword>
<name>A0A8H8S196_9HELO</name>
<dbReference type="PRINTS" id="PR00463">
    <property type="entry name" value="EP450I"/>
</dbReference>
<keyword evidence="4 5" id="KW-0349">Heme</keyword>
<evidence type="ECO:0000256" key="2">
    <source>
        <dbReference type="ARBA" id="ARBA00022723"/>
    </source>
</evidence>
<dbReference type="InterPro" id="IPR050121">
    <property type="entry name" value="Cytochrome_P450_monoxygenase"/>
</dbReference>
<comment type="cofactor">
    <cofactor evidence="1 4">
        <name>heme</name>
        <dbReference type="ChEBI" id="CHEBI:30413"/>
    </cofactor>
</comment>
<dbReference type="CDD" id="cd11060">
    <property type="entry name" value="CYP57A1-like"/>
    <property type="match status" value="1"/>
</dbReference>
<sequence>MFQQILDLSLGSLFLLLSGFYGTILIIQFMLDPLRDIPGPLLARITRFWLFFEVYKGSFERTNIQLHRKYGPIVRIAPGEYSIDDFEAARTIYGHGNALVKGPFYGVFMPPNPEWASLFSDVDPHRHAVQRRKFAAWYSMSSLVGYEPFVNNCSSILSQRFSEFAKLGQTVDMQHYLQCYAFDVIGEITFGNRFGFIEKGDTDGVFAAIDARLLYATFVGIFCPWIHRFLFPLLPKNGSYGYVLNYTLRQIEARSKALKDPENVGREGPPDIMTKVHRAHEENPQKMTRTDLIVICQSNIAAGSDTTSITLSSVFYHLMKNPQSYQRLQSEIDVAAREGRISDHVTFKEAQELPYLQAVIKEALRIHPATGLPLQRVVSPNGATIAGRFIPGNSHVGINPWVAHRNTSIFGPDADTWRPERWLEIEEQGRGGEIEKYFFAFGMGSRSCIGRNISLLEISKLVPQLLRDFDFVLDESEELRSLNRQFVKQQNFMARIVARSEKS</sequence>
<feature type="transmembrane region" description="Helical" evidence="6">
    <location>
        <begin position="12"/>
        <end position="31"/>
    </location>
</feature>
<dbReference type="GO" id="GO:0004497">
    <property type="term" value="F:monooxygenase activity"/>
    <property type="evidence" value="ECO:0007669"/>
    <property type="project" value="UniProtKB-KW"/>
</dbReference>
<reference evidence="7 8" key="1">
    <citation type="submission" date="2018-05" db="EMBL/GenBank/DDBJ databases">
        <title>Genome sequencing and assembly of the regulated plant pathogen Lachnellula willkommii and related sister species for the development of diagnostic species identification markers.</title>
        <authorList>
            <person name="Giroux E."/>
            <person name="Bilodeau G."/>
        </authorList>
    </citation>
    <scope>NUCLEOTIDE SEQUENCE [LARGE SCALE GENOMIC DNA]</scope>
    <source>
        <strain evidence="7 8">CBS 160.35</strain>
    </source>
</reference>